<organism evidence="2 3">
    <name type="scientific">Muricoccus pecuniae</name>
    <dbReference type="NCBI Taxonomy" id="693023"/>
    <lineage>
        <taxon>Bacteria</taxon>
        <taxon>Pseudomonadati</taxon>
        <taxon>Pseudomonadota</taxon>
        <taxon>Alphaproteobacteria</taxon>
        <taxon>Acetobacterales</taxon>
        <taxon>Roseomonadaceae</taxon>
        <taxon>Muricoccus</taxon>
    </lineage>
</organism>
<feature type="domain" description="Tetrapyrrole biosynthesis uroporphyrinogen III synthase" evidence="1">
    <location>
        <begin position="19"/>
        <end position="235"/>
    </location>
</feature>
<keyword evidence="3" id="KW-1185">Reference proteome</keyword>
<protein>
    <submittedName>
        <fullName evidence="2">Uroporphyrinogen-III synthase</fullName>
        <ecNumber evidence="2">4.2.1.75</ecNumber>
    </submittedName>
</protein>
<reference evidence="2 3" key="1">
    <citation type="submission" date="2020-08" db="EMBL/GenBank/DDBJ databases">
        <title>Genomic Encyclopedia of Type Strains, Phase IV (KMG-IV): sequencing the most valuable type-strain genomes for metagenomic binning, comparative biology and taxonomic classification.</title>
        <authorList>
            <person name="Goeker M."/>
        </authorList>
    </citation>
    <scope>NUCLEOTIDE SEQUENCE [LARGE SCALE GENOMIC DNA]</scope>
    <source>
        <strain evidence="2 3">DSM 25622</strain>
    </source>
</reference>
<dbReference type="GO" id="GO:0033014">
    <property type="term" value="P:tetrapyrrole biosynthetic process"/>
    <property type="evidence" value="ECO:0007669"/>
    <property type="project" value="InterPro"/>
</dbReference>
<gene>
    <name evidence="2" type="ORF">FHS87_001933</name>
</gene>
<name>A0A840Y162_9PROT</name>
<dbReference type="InterPro" id="IPR003754">
    <property type="entry name" value="4pyrrol_synth_uPrphyn_synth"/>
</dbReference>
<dbReference type="SUPFAM" id="SSF69618">
    <property type="entry name" value="HemD-like"/>
    <property type="match status" value="1"/>
</dbReference>
<dbReference type="Proteomes" id="UP000580654">
    <property type="component" value="Unassembled WGS sequence"/>
</dbReference>
<dbReference type="CDD" id="cd06578">
    <property type="entry name" value="HemD"/>
    <property type="match status" value="1"/>
</dbReference>
<proteinExistence type="predicted"/>
<comment type="caution">
    <text evidence="2">The sequence shown here is derived from an EMBL/GenBank/DDBJ whole genome shotgun (WGS) entry which is preliminary data.</text>
</comment>
<dbReference type="InterPro" id="IPR036108">
    <property type="entry name" value="4pyrrol_syn_uPrphyn_synt_sf"/>
</dbReference>
<dbReference type="GO" id="GO:0004852">
    <property type="term" value="F:uroporphyrinogen-III synthase activity"/>
    <property type="evidence" value="ECO:0007669"/>
    <property type="project" value="UniProtKB-EC"/>
</dbReference>
<dbReference type="EC" id="4.2.1.75" evidence="2"/>
<dbReference type="EMBL" id="JACIJD010000007">
    <property type="protein sequence ID" value="MBB5693896.1"/>
    <property type="molecule type" value="Genomic_DNA"/>
</dbReference>
<evidence type="ECO:0000259" key="1">
    <source>
        <dbReference type="Pfam" id="PF02602"/>
    </source>
</evidence>
<evidence type="ECO:0000313" key="3">
    <source>
        <dbReference type="Proteomes" id="UP000580654"/>
    </source>
</evidence>
<accession>A0A840Y162</accession>
<evidence type="ECO:0000313" key="2">
    <source>
        <dbReference type="EMBL" id="MBB5693896.1"/>
    </source>
</evidence>
<sequence length="242" mass="24147">MPANRPGCLVTRPEPGAAATAARVAALGWRPVLAPALTLSPVPFAPAPEAQAALLPSAAAIPSLAAVWPPERPVLAVGQGTAAAARAAGFLRVLAAEGDGASLAELAAARLEPGDGPVLLASGRGYGDELAASLAARGLAVIRREAYAAAEATELPAEARAALRDGTLRAALFFSPRSARAILSLMREGGFGGAATGIRAIALSGRVAEALVREPGGLSWGGLDVAPRPDQDALLALLGPCL</sequence>
<dbReference type="Pfam" id="PF02602">
    <property type="entry name" value="HEM4"/>
    <property type="match status" value="1"/>
</dbReference>
<dbReference type="Gene3D" id="3.40.50.10090">
    <property type="match status" value="2"/>
</dbReference>
<keyword evidence="2" id="KW-0456">Lyase</keyword>
<dbReference type="RefSeq" id="WP_184516893.1">
    <property type="nucleotide sequence ID" value="NZ_JACIJD010000007.1"/>
</dbReference>
<dbReference type="AlphaFoldDB" id="A0A840Y162"/>